<dbReference type="AlphaFoldDB" id="A0A1Q9D5Z7"/>
<feature type="compositionally biased region" description="Polar residues" evidence="1">
    <location>
        <begin position="246"/>
        <end position="255"/>
    </location>
</feature>
<dbReference type="Proteomes" id="UP000186817">
    <property type="component" value="Unassembled WGS sequence"/>
</dbReference>
<evidence type="ECO:0000256" key="1">
    <source>
        <dbReference type="SAM" id="MobiDB-lite"/>
    </source>
</evidence>
<organism evidence="2 3">
    <name type="scientific">Symbiodinium microadriaticum</name>
    <name type="common">Dinoflagellate</name>
    <name type="synonym">Zooxanthella microadriatica</name>
    <dbReference type="NCBI Taxonomy" id="2951"/>
    <lineage>
        <taxon>Eukaryota</taxon>
        <taxon>Sar</taxon>
        <taxon>Alveolata</taxon>
        <taxon>Dinophyceae</taxon>
        <taxon>Suessiales</taxon>
        <taxon>Symbiodiniaceae</taxon>
        <taxon>Symbiodinium</taxon>
    </lineage>
</organism>
<evidence type="ECO:0000313" key="2">
    <source>
        <dbReference type="EMBL" id="OLP90582.1"/>
    </source>
</evidence>
<name>A0A1Q9D5Z7_SYMMI</name>
<proteinExistence type="predicted"/>
<reference evidence="2 3" key="1">
    <citation type="submission" date="2016-02" db="EMBL/GenBank/DDBJ databases">
        <title>Genome analysis of coral dinoflagellate symbionts highlights evolutionary adaptations to a symbiotic lifestyle.</title>
        <authorList>
            <person name="Aranda M."/>
            <person name="Li Y."/>
            <person name="Liew Y.J."/>
            <person name="Baumgarten S."/>
            <person name="Simakov O."/>
            <person name="Wilson M."/>
            <person name="Piel J."/>
            <person name="Ashoor H."/>
            <person name="Bougouffa S."/>
            <person name="Bajic V.B."/>
            <person name="Ryu T."/>
            <person name="Ravasi T."/>
            <person name="Bayer T."/>
            <person name="Micklem G."/>
            <person name="Kim H."/>
            <person name="Bhak J."/>
            <person name="Lajeunesse T.C."/>
            <person name="Voolstra C.R."/>
        </authorList>
    </citation>
    <scope>NUCLEOTIDE SEQUENCE [LARGE SCALE GENOMIC DNA]</scope>
    <source>
        <strain evidence="2 3">CCMP2467</strain>
    </source>
</reference>
<keyword evidence="3" id="KW-1185">Reference proteome</keyword>
<gene>
    <name evidence="2" type="ORF">AK812_SmicGene27819</name>
</gene>
<feature type="region of interest" description="Disordered" evidence="1">
    <location>
        <begin position="234"/>
        <end position="287"/>
    </location>
</feature>
<evidence type="ECO:0000313" key="3">
    <source>
        <dbReference type="Proteomes" id="UP000186817"/>
    </source>
</evidence>
<protein>
    <submittedName>
        <fullName evidence="2">Uncharacterized protein</fullName>
    </submittedName>
</protein>
<comment type="caution">
    <text evidence="2">The sequence shown here is derived from an EMBL/GenBank/DDBJ whole genome shotgun (WGS) entry which is preliminary data.</text>
</comment>
<feature type="region of interest" description="Disordered" evidence="1">
    <location>
        <begin position="1"/>
        <end position="22"/>
    </location>
</feature>
<accession>A0A1Q9D5Z7</accession>
<dbReference type="OrthoDB" id="10379491at2759"/>
<dbReference type="EMBL" id="LSRX01000703">
    <property type="protein sequence ID" value="OLP90582.1"/>
    <property type="molecule type" value="Genomic_DNA"/>
</dbReference>
<sequence>MDRFKDLEQHAPATPPPAEPFHAPQNVLPVGCPTQLIAVPCPFFMPVMAPAMRPSPTMVPCMQVVNQQPQEPIAAAVQIVPEKAPVRESSAMSETTAGDEMDLESVSDLESEWARALTEGSAQLPVERTFIQFNTRPHVHRRRSSFLCPEPQDLASMCLQRNTMVLPTNLPAELVADACSALPTKIEPTVEELLESSLRAVKEAPNRSVKRRLRQRLHKKLGALLTPEEYEEALERMKTMEEAVSGSESGDSGDQPTGIAARSDQPVSSTDESLGPLRWQPTATMGPKQHARQMMKAMGHSISEAIDELEDAALAAWREGQLPVRHTFIHYCVGRSGSRNRSHSV</sequence>